<name>A0A0R3WFW6_TAEAS</name>
<dbReference type="WBParaSite" id="TASK_0000975901-mRNA-1">
    <property type="protein sequence ID" value="TASK_0000975901-mRNA-1"/>
    <property type="gene ID" value="TASK_0000975901"/>
</dbReference>
<organism evidence="5">
    <name type="scientific">Taenia asiatica</name>
    <name type="common">Asian tapeworm</name>
    <dbReference type="NCBI Taxonomy" id="60517"/>
    <lineage>
        <taxon>Eukaryota</taxon>
        <taxon>Metazoa</taxon>
        <taxon>Spiralia</taxon>
        <taxon>Lophotrochozoa</taxon>
        <taxon>Platyhelminthes</taxon>
        <taxon>Cestoda</taxon>
        <taxon>Eucestoda</taxon>
        <taxon>Cyclophyllidea</taxon>
        <taxon>Taeniidae</taxon>
        <taxon>Taenia</taxon>
    </lineage>
</organism>
<feature type="region of interest" description="Disordered" evidence="1">
    <location>
        <begin position="146"/>
        <end position="183"/>
    </location>
</feature>
<evidence type="ECO:0000313" key="3">
    <source>
        <dbReference type="EMBL" id="VDK45322.1"/>
    </source>
</evidence>
<dbReference type="PROSITE" id="PS51457">
    <property type="entry name" value="BEN"/>
    <property type="match status" value="1"/>
</dbReference>
<accession>A0A0R3WFW6</accession>
<feature type="compositionally biased region" description="Polar residues" evidence="1">
    <location>
        <begin position="173"/>
        <end position="183"/>
    </location>
</feature>
<dbReference type="SMART" id="SM01025">
    <property type="entry name" value="BEN"/>
    <property type="match status" value="1"/>
</dbReference>
<evidence type="ECO:0000256" key="1">
    <source>
        <dbReference type="SAM" id="MobiDB-lite"/>
    </source>
</evidence>
<dbReference type="InterPro" id="IPR018379">
    <property type="entry name" value="BEN_domain"/>
</dbReference>
<dbReference type="AlphaFoldDB" id="A0A0R3WFW6"/>
<gene>
    <name evidence="3" type="ORF">TASK_LOCUS9760</name>
</gene>
<dbReference type="Gene3D" id="1.10.10.2590">
    <property type="entry name" value="BEN domain"/>
    <property type="match status" value="1"/>
</dbReference>
<dbReference type="GO" id="GO:0003677">
    <property type="term" value="F:DNA binding"/>
    <property type="evidence" value="ECO:0007669"/>
    <property type="project" value="InterPro"/>
</dbReference>
<feature type="compositionally biased region" description="Low complexity" evidence="1">
    <location>
        <begin position="226"/>
        <end position="239"/>
    </location>
</feature>
<dbReference type="EMBL" id="UYRS01019443">
    <property type="protein sequence ID" value="VDK45322.1"/>
    <property type="molecule type" value="Genomic_DNA"/>
</dbReference>
<evidence type="ECO:0000313" key="5">
    <source>
        <dbReference type="WBParaSite" id="TASK_0000975901-mRNA-1"/>
    </source>
</evidence>
<feature type="region of interest" description="Disordered" evidence="1">
    <location>
        <begin position="212"/>
        <end position="261"/>
    </location>
</feature>
<feature type="compositionally biased region" description="Pro residues" evidence="1">
    <location>
        <begin position="441"/>
        <end position="455"/>
    </location>
</feature>
<feature type="compositionally biased region" description="Low complexity" evidence="1">
    <location>
        <begin position="152"/>
        <end position="164"/>
    </location>
</feature>
<feature type="domain" description="BEN" evidence="2">
    <location>
        <begin position="257"/>
        <end position="367"/>
    </location>
</feature>
<protein>
    <submittedName>
        <fullName evidence="5">BEN domain-containing protein</fullName>
    </submittedName>
</protein>
<sequence>MESMTEPQSANETSASSLGLGAALAVAYDLTEDPNFSQPSYVHPETTSVPLASMAPQPGVIVLSKNPYYPAFPAQSQPVRYHAGDPYWAISGCPQLSQQHQQQQIPVTSAAALPMTAYLNPIPVSSPISCPRGSENGSFFLQSVPHPPPPASTTTLAPSTADPTGYVDGGPASESTMSTDSMLSVRSDTISTYPPTSEMGYTIKTVSQASVMPNIGHHGGSGVAGTNNLNNSTTSSTSNSRRHEDQRQAAVPSSGSDDGLYELSEEDVKEIDDMLTQNPQVTSSRHWKYYVETNEWTRATCALMACLFSRDQMANSTVLGRGGSQRERLPTNLVAYVVTKMRRRFNKSAAAVRARMAQKCKDERRFGRVLPSGTIATNSDRSHPSSSSTTCAASSSTITSSSSTTTSGNSSRQSALNRRRSAAYAAANTPLAKNPRLSLAPQPPPPPPLSMPPVAPTQVVATPTMLTSLPSEVYAPPSAVNSAPATASVVHDPPVILASAPEMAS</sequence>
<reference evidence="5" key="1">
    <citation type="submission" date="2017-02" db="UniProtKB">
        <authorList>
            <consortium name="WormBaseParasite"/>
        </authorList>
    </citation>
    <scope>IDENTIFICATION</scope>
</reference>
<evidence type="ECO:0000259" key="2">
    <source>
        <dbReference type="PROSITE" id="PS51457"/>
    </source>
</evidence>
<dbReference type="Proteomes" id="UP000282613">
    <property type="component" value="Unassembled WGS sequence"/>
</dbReference>
<feature type="compositionally biased region" description="Low complexity" evidence="1">
    <location>
        <begin position="384"/>
        <end position="428"/>
    </location>
</feature>
<feature type="region of interest" description="Disordered" evidence="1">
    <location>
        <begin position="371"/>
        <end position="456"/>
    </location>
</feature>
<reference evidence="3 4" key="2">
    <citation type="submission" date="2018-11" db="EMBL/GenBank/DDBJ databases">
        <authorList>
            <consortium name="Pathogen Informatics"/>
        </authorList>
    </citation>
    <scope>NUCLEOTIDE SEQUENCE [LARGE SCALE GENOMIC DNA]</scope>
</reference>
<keyword evidence="4" id="KW-1185">Reference proteome</keyword>
<evidence type="ECO:0000313" key="4">
    <source>
        <dbReference type="Proteomes" id="UP000282613"/>
    </source>
</evidence>
<proteinExistence type="predicted"/>
<dbReference type="OrthoDB" id="6287175at2759"/>